<feature type="region of interest" description="Disordered" evidence="1">
    <location>
        <begin position="514"/>
        <end position="572"/>
    </location>
</feature>
<proteinExistence type="predicted"/>
<dbReference type="InParanoid" id="A0A067Q428"/>
<feature type="transmembrane region" description="Helical" evidence="2">
    <location>
        <begin position="93"/>
        <end position="113"/>
    </location>
</feature>
<dbReference type="PANTHER" id="PTHR43313:SF1">
    <property type="entry name" value="3BETA-HYDROXYSTEROID DEHYDROGENASE DHS-16"/>
    <property type="match status" value="1"/>
</dbReference>
<keyword evidence="4" id="KW-1185">Reference proteome</keyword>
<dbReference type="PANTHER" id="PTHR43313">
    <property type="entry name" value="SHORT-CHAIN DEHYDROGENASE/REDUCTASE FAMILY 9C"/>
    <property type="match status" value="1"/>
</dbReference>
<dbReference type="InterPro" id="IPR013952">
    <property type="entry name" value="DUF1776_fun"/>
</dbReference>
<dbReference type="Gene3D" id="3.40.50.720">
    <property type="entry name" value="NAD(P)-binding Rossmann-like Domain"/>
    <property type="match status" value="1"/>
</dbReference>
<accession>A0A067Q428</accession>
<feature type="transmembrane region" description="Helical" evidence="2">
    <location>
        <begin position="134"/>
        <end position="152"/>
    </location>
</feature>
<name>A0A067Q428_9AGAM</name>
<protein>
    <recommendedName>
        <fullName evidence="5">DUF1776-domain-containing protein</fullName>
    </recommendedName>
</protein>
<organism evidence="3 4">
    <name type="scientific">Jaapia argillacea MUCL 33604</name>
    <dbReference type="NCBI Taxonomy" id="933084"/>
    <lineage>
        <taxon>Eukaryota</taxon>
        <taxon>Fungi</taxon>
        <taxon>Dikarya</taxon>
        <taxon>Basidiomycota</taxon>
        <taxon>Agaricomycotina</taxon>
        <taxon>Agaricomycetes</taxon>
        <taxon>Agaricomycetidae</taxon>
        <taxon>Jaapiales</taxon>
        <taxon>Jaapiaceae</taxon>
        <taxon>Jaapia</taxon>
    </lineage>
</organism>
<evidence type="ECO:0000256" key="2">
    <source>
        <dbReference type="SAM" id="Phobius"/>
    </source>
</evidence>
<dbReference type="EMBL" id="KL197713">
    <property type="protein sequence ID" value="KDQ60890.1"/>
    <property type="molecule type" value="Genomic_DNA"/>
</dbReference>
<evidence type="ECO:0008006" key="5">
    <source>
        <dbReference type="Google" id="ProtNLM"/>
    </source>
</evidence>
<sequence length="572" mass="61384">MSSTLDQVHSYLESVEDLVFSSLAGVAPDLPNVREAVHRLWADVTRYGPPQFPEIHLPGLGDFEIPPPPPPPPPPKSWWDHSADWVGEHPRTAAGIAVGAVGAGLLAGYGSVYMRRSARMRRAQALSANERRQVVVVLGGDTPLALPLILHLERQGYIVITSVATPEAVDEIEQRGHGYVRALVLDPTEPGTLPFFLRSLASTLSRRFPINSSGDPHASLSTSAYIQSVICLLTLPSPAISPSVAPLEHIQMSDTYMPFLVASHILPLQVLQALLPLLRTTPSRSRDYASNNREQKSIIVCVPATDARVGLPFAAAQSMSAAATLRGVEILRREIHIAALTDPSRSMKGIRVVVVDVGAVAAPMSSNAVEPYLDLHSSMRDWTASEVSTYEAAFTAAVEGAQYRVHRKPTHVAHFVSCLLSVVTGGRKGFKPIFGLKFGSLRNWIRGDRIAIGAGAGTYTVASYLPNLILDGLLNIPHLLISIRNALLPVPPRVGLPPPQVPHAKAPTVIEKAVSEESPLTSDQEGSHDNESVEAGSEADVESNAGDTSGVGESWINLHEKSMVESQTTSPA</sequence>
<evidence type="ECO:0000313" key="4">
    <source>
        <dbReference type="Proteomes" id="UP000027265"/>
    </source>
</evidence>
<evidence type="ECO:0000313" key="3">
    <source>
        <dbReference type="EMBL" id="KDQ60890.1"/>
    </source>
</evidence>
<dbReference type="OrthoDB" id="5308060at2759"/>
<keyword evidence="2" id="KW-1133">Transmembrane helix</keyword>
<dbReference type="GO" id="GO:0016491">
    <property type="term" value="F:oxidoreductase activity"/>
    <property type="evidence" value="ECO:0007669"/>
    <property type="project" value="TreeGrafter"/>
</dbReference>
<keyword evidence="2" id="KW-0472">Membrane</keyword>
<dbReference type="Pfam" id="PF08643">
    <property type="entry name" value="DUF1776"/>
    <property type="match status" value="1"/>
</dbReference>
<reference evidence="4" key="1">
    <citation type="journal article" date="2014" name="Proc. Natl. Acad. Sci. U.S.A.">
        <title>Extensive sampling of basidiomycete genomes demonstrates inadequacy of the white-rot/brown-rot paradigm for wood decay fungi.</title>
        <authorList>
            <person name="Riley R."/>
            <person name="Salamov A.A."/>
            <person name="Brown D.W."/>
            <person name="Nagy L.G."/>
            <person name="Floudas D."/>
            <person name="Held B.W."/>
            <person name="Levasseur A."/>
            <person name="Lombard V."/>
            <person name="Morin E."/>
            <person name="Otillar R."/>
            <person name="Lindquist E.A."/>
            <person name="Sun H."/>
            <person name="LaButti K.M."/>
            <person name="Schmutz J."/>
            <person name="Jabbour D."/>
            <person name="Luo H."/>
            <person name="Baker S.E."/>
            <person name="Pisabarro A.G."/>
            <person name="Walton J.D."/>
            <person name="Blanchette R.A."/>
            <person name="Henrissat B."/>
            <person name="Martin F."/>
            <person name="Cullen D."/>
            <person name="Hibbett D.S."/>
            <person name="Grigoriev I.V."/>
        </authorList>
    </citation>
    <scope>NUCLEOTIDE SEQUENCE [LARGE SCALE GENOMIC DNA]</scope>
    <source>
        <strain evidence="4">MUCL 33604</strain>
    </source>
</reference>
<evidence type="ECO:0000256" key="1">
    <source>
        <dbReference type="SAM" id="MobiDB-lite"/>
    </source>
</evidence>
<dbReference type="Proteomes" id="UP000027265">
    <property type="component" value="Unassembled WGS sequence"/>
</dbReference>
<dbReference type="HOGENOM" id="CLU_022674_0_0_1"/>
<dbReference type="SUPFAM" id="SSF51735">
    <property type="entry name" value="NAD(P)-binding Rossmann-fold domains"/>
    <property type="match status" value="1"/>
</dbReference>
<dbReference type="InterPro" id="IPR036291">
    <property type="entry name" value="NAD(P)-bd_dom_sf"/>
</dbReference>
<gene>
    <name evidence="3" type="ORF">JAAARDRAFT_55627</name>
</gene>
<keyword evidence="2" id="KW-0812">Transmembrane</keyword>
<dbReference type="GO" id="GO:0008202">
    <property type="term" value="P:steroid metabolic process"/>
    <property type="evidence" value="ECO:0007669"/>
    <property type="project" value="TreeGrafter"/>
</dbReference>
<dbReference type="AlphaFoldDB" id="A0A067Q428"/>